<dbReference type="NCBIfam" id="TIGR00254">
    <property type="entry name" value="GGDEF"/>
    <property type="match status" value="1"/>
</dbReference>
<dbReference type="Gene3D" id="3.30.70.270">
    <property type="match status" value="1"/>
</dbReference>
<dbReference type="GO" id="GO:1902201">
    <property type="term" value="P:negative regulation of bacterial-type flagellum-dependent cell motility"/>
    <property type="evidence" value="ECO:0007669"/>
    <property type="project" value="TreeGrafter"/>
</dbReference>
<comment type="catalytic activity">
    <reaction evidence="4">
        <text>2 GTP = 3',3'-c-di-GMP + 2 diphosphate</text>
        <dbReference type="Rhea" id="RHEA:24898"/>
        <dbReference type="ChEBI" id="CHEBI:33019"/>
        <dbReference type="ChEBI" id="CHEBI:37565"/>
        <dbReference type="ChEBI" id="CHEBI:58805"/>
        <dbReference type="EC" id="2.7.7.65"/>
    </reaction>
</comment>
<dbReference type="OrthoDB" id="9812260at2"/>
<keyword evidence="5" id="KW-0472">Membrane</keyword>
<dbReference type="GO" id="GO:0043709">
    <property type="term" value="P:cell adhesion involved in single-species biofilm formation"/>
    <property type="evidence" value="ECO:0007669"/>
    <property type="project" value="TreeGrafter"/>
</dbReference>
<evidence type="ECO:0000256" key="2">
    <source>
        <dbReference type="ARBA" id="ARBA00004665"/>
    </source>
</evidence>
<dbReference type="CDD" id="cd01949">
    <property type="entry name" value="GGDEF"/>
    <property type="match status" value="1"/>
</dbReference>
<dbReference type="FunFam" id="3.30.70.270:FF:000001">
    <property type="entry name" value="Diguanylate cyclase domain protein"/>
    <property type="match status" value="1"/>
</dbReference>
<organism evidence="7 8">
    <name type="scientific">Duffyella gerundensis</name>
    <dbReference type="NCBI Taxonomy" id="1619313"/>
    <lineage>
        <taxon>Bacteria</taxon>
        <taxon>Pseudomonadati</taxon>
        <taxon>Pseudomonadota</taxon>
        <taxon>Gammaproteobacteria</taxon>
        <taxon>Enterobacterales</taxon>
        <taxon>Erwiniaceae</taxon>
        <taxon>Duffyella</taxon>
    </lineage>
</organism>
<dbReference type="EMBL" id="LN907827">
    <property type="protein sequence ID" value="CUU22465.1"/>
    <property type="molecule type" value="Genomic_DNA"/>
</dbReference>
<keyword evidence="8" id="KW-1185">Reference proteome</keyword>
<evidence type="ECO:0000256" key="5">
    <source>
        <dbReference type="SAM" id="Phobius"/>
    </source>
</evidence>
<sequence>MPLFLLLVSISVVLISGGALWQSWQHELQENERLVKNQSLALSRQAQDTFLQVQITLQEIARNADDIFSSPGHYAGTQGLLARQKALLPQLNGLFVFDANGISVANSAPGPLPAYSNGDRDYFSWHRRHDNQQMHIGHVIRSRSNNEPVIPVSLRLDDAEGHFRGVALGTVRVDYFRQYYDYFEIGEHDVLGLTHRDATMLYVRPFADRLTNHSMAHTPLYQKLLKVSPTGSGTWRSPIDGITRIFGYAMVPHYPLVAAVGIDRDALRKAWLRTNLGIICLNLLMLMLVMLFGLLLLRQLRLMLENQAELLRARDELTYANHRLQDLALIDSLTGLANRRQFDIYLEQCIERAATTGVPMSLIMCDIDYFKRYNDTRGHVAGDACLRRIADILKSLAQRNGDVVARYGGEEFAFVLPATDASAALALAQRILAAVRAAALPHASTELAEKIVTLSIGVSTFSIGSNADSLVHDADQALYAAKRNGRNQIVTRSPTVAAQR</sequence>
<comment type="pathway">
    <text evidence="2">Purine metabolism; 3',5'-cyclic di-GMP biosynthesis.</text>
</comment>
<evidence type="ECO:0000256" key="4">
    <source>
        <dbReference type="ARBA" id="ARBA00034247"/>
    </source>
</evidence>
<evidence type="ECO:0000259" key="6">
    <source>
        <dbReference type="PROSITE" id="PS50887"/>
    </source>
</evidence>
<accession>A0A0U5GGW8</accession>
<evidence type="ECO:0000313" key="7">
    <source>
        <dbReference type="EMBL" id="CUU22465.1"/>
    </source>
</evidence>
<keyword evidence="5" id="KW-0812">Transmembrane</keyword>
<name>A0A0U5GGW8_9GAMM</name>
<reference evidence="8" key="1">
    <citation type="submission" date="2015-11" db="EMBL/GenBank/DDBJ databases">
        <authorList>
            <person name="Blom J."/>
        </authorList>
    </citation>
    <scope>NUCLEOTIDE SEQUENCE [LARGE SCALE GENOMIC DNA]</scope>
</reference>
<dbReference type="CDD" id="cd12914">
    <property type="entry name" value="PDC1_DGC_like"/>
    <property type="match status" value="1"/>
</dbReference>
<dbReference type="AlphaFoldDB" id="A0A0U5GGW8"/>
<proteinExistence type="predicted"/>
<dbReference type="InterPro" id="IPR029787">
    <property type="entry name" value="Nucleotide_cyclase"/>
</dbReference>
<protein>
    <recommendedName>
        <fullName evidence="3">diguanylate cyclase</fullName>
        <ecNumber evidence="3">2.7.7.65</ecNumber>
    </recommendedName>
</protein>
<dbReference type="KEGG" id="ege:EM595_0228"/>
<dbReference type="PANTHER" id="PTHR45138">
    <property type="entry name" value="REGULATORY COMPONENTS OF SENSORY TRANSDUCTION SYSTEM"/>
    <property type="match status" value="1"/>
</dbReference>
<dbReference type="InterPro" id="IPR054327">
    <property type="entry name" value="His-kinase-like_sensor"/>
</dbReference>
<dbReference type="GO" id="GO:0005886">
    <property type="term" value="C:plasma membrane"/>
    <property type="evidence" value="ECO:0007669"/>
    <property type="project" value="TreeGrafter"/>
</dbReference>
<evidence type="ECO:0000313" key="8">
    <source>
        <dbReference type="Proteomes" id="UP000059419"/>
    </source>
</evidence>
<evidence type="ECO:0000256" key="3">
    <source>
        <dbReference type="ARBA" id="ARBA00012528"/>
    </source>
</evidence>
<dbReference type="RefSeq" id="WP_067427008.1">
    <property type="nucleotide sequence ID" value="NZ_LN907827.1"/>
</dbReference>
<dbReference type="SUPFAM" id="SSF55073">
    <property type="entry name" value="Nucleotide cyclase"/>
    <property type="match status" value="1"/>
</dbReference>
<dbReference type="Pfam" id="PF22588">
    <property type="entry name" value="dCache_1_like"/>
    <property type="match status" value="1"/>
</dbReference>
<dbReference type="Gene3D" id="3.30.450.20">
    <property type="entry name" value="PAS domain"/>
    <property type="match status" value="2"/>
</dbReference>
<dbReference type="CDD" id="cd12915">
    <property type="entry name" value="PDC2_DGC_like"/>
    <property type="match status" value="1"/>
</dbReference>
<dbReference type="GO" id="GO:0052621">
    <property type="term" value="F:diguanylate cyclase activity"/>
    <property type="evidence" value="ECO:0007669"/>
    <property type="project" value="UniProtKB-EC"/>
</dbReference>
<dbReference type="SMART" id="SM00267">
    <property type="entry name" value="GGDEF"/>
    <property type="match status" value="1"/>
</dbReference>
<dbReference type="STRING" id="1619313.EM595_0228"/>
<dbReference type="Pfam" id="PF00990">
    <property type="entry name" value="GGDEF"/>
    <property type="match status" value="1"/>
</dbReference>
<gene>
    <name evidence="7" type="ORF">EM595_0228</name>
</gene>
<dbReference type="Proteomes" id="UP000059419">
    <property type="component" value="Chromosome 1"/>
</dbReference>
<dbReference type="InterPro" id="IPR000160">
    <property type="entry name" value="GGDEF_dom"/>
</dbReference>
<dbReference type="InterPro" id="IPR043128">
    <property type="entry name" value="Rev_trsase/Diguanyl_cyclase"/>
</dbReference>
<feature type="domain" description="GGDEF" evidence="6">
    <location>
        <begin position="358"/>
        <end position="494"/>
    </location>
</feature>
<comment type="cofactor">
    <cofactor evidence="1">
        <name>Mg(2+)</name>
        <dbReference type="ChEBI" id="CHEBI:18420"/>
    </cofactor>
</comment>
<keyword evidence="5" id="KW-1133">Transmembrane helix</keyword>
<dbReference type="PANTHER" id="PTHR45138:SF9">
    <property type="entry name" value="DIGUANYLATE CYCLASE DGCM-RELATED"/>
    <property type="match status" value="1"/>
</dbReference>
<feature type="transmembrane region" description="Helical" evidence="5">
    <location>
        <begin position="276"/>
        <end position="297"/>
    </location>
</feature>
<dbReference type="InterPro" id="IPR050469">
    <property type="entry name" value="Diguanylate_Cyclase"/>
</dbReference>
<dbReference type="PATRIC" id="fig|1619313.3.peg.235"/>
<dbReference type="EC" id="2.7.7.65" evidence="3"/>
<evidence type="ECO:0000256" key="1">
    <source>
        <dbReference type="ARBA" id="ARBA00001946"/>
    </source>
</evidence>
<dbReference type="PROSITE" id="PS50887">
    <property type="entry name" value="GGDEF"/>
    <property type="match status" value="1"/>
</dbReference>